<evidence type="ECO:0000313" key="1">
    <source>
        <dbReference type="EMBL" id="CAD8822438.1"/>
    </source>
</evidence>
<protein>
    <submittedName>
        <fullName evidence="1">Uncharacterized protein</fullName>
    </submittedName>
</protein>
<sequence>MFLYDSMPNSTGRDRLRSIRSLLLWITSRFLDKIRSPWTPWILSCLIFLYILALNQHSHTHHTCSTKSNTLNLYSHNKSFPNPNKFCILQPVLSPSHIQWNSSTITQHSALHLFLTSFIQSYNNSTDSHLNFHMYYGHDADDSLFSNQSLVNLFITHAQTLTNTNPMPIHFHFIPLYQLHSRITAIWNELAFQAYNDGCSYFFLSNDDMLIYTKGWTSQSVNELNRNRGTVLCQQFGIVRFKDEWADWAKFTFHVSTRFHMDIFDKVYYPIPFKTTHNDYWIYQVYRNWRGDYYESKIKMRNRVVENGSKEVAEPRYEYDKKEGIHAWVNYGSERVEKWMKLNHKTHALCSNKGKIQIINDDKKQSSSKRKRKAI</sequence>
<proteinExistence type="predicted"/>
<accession>A0A7S1ESV9</accession>
<gene>
    <name evidence="1" type="ORF">TOLI1172_LOCUS6834</name>
</gene>
<organism evidence="1">
    <name type="scientific">Timspurckia oligopyrenoides</name>
    <dbReference type="NCBI Taxonomy" id="708627"/>
    <lineage>
        <taxon>Eukaryota</taxon>
        <taxon>Rhodophyta</taxon>
        <taxon>Bangiophyceae</taxon>
        <taxon>Porphyridiales</taxon>
        <taxon>Porphyridiaceae</taxon>
        <taxon>Timspurckia</taxon>
    </lineage>
</organism>
<reference evidence="1" key="1">
    <citation type="submission" date="2021-01" db="EMBL/GenBank/DDBJ databases">
        <authorList>
            <person name="Corre E."/>
            <person name="Pelletier E."/>
            <person name="Niang G."/>
            <person name="Scheremetjew M."/>
            <person name="Finn R."/>
            <person name="Kale V."/>
            <person name="Holt S."/>
            <person name="Cochrane G."/>
            <person name="Meng A."/>
            <person name="Brown T."/>
            <person name="Cohen L."/>
        </authorList>
    </citation>
    <scope>NUCLEOTIDE SEQUENCE</scope>
    <source>
        <strain evidence="1">CCMP3278</strain>
    </source>
</reference>
<dbReference type="AlphaFoldDB" id="A0A7S1ESV9"/>
<name>A0A7S1ESV9_9RHOD</name>
<dbReference type="EMBL" id="HBFP01009527">
    <property type="protein sequence ID" value="CAD8822438.1"/>
    <property type="molecule type" value="Transcribed_RNA"/>
</dbReference>